<reference evidence="1 2" key="1">
    <citation type="submission" date="2018-06" db="EMBL/GenBank/DDBJ databases">
        <title>Lujinxingia sediminis gen. nov. sp. nov., a new facultative anaerobic member of the class Deltaproteobacteria, and proposal of Lujinxingaceae fam. nov.</title>
        <authorList>
            <person name="Guo L.-Y."/>
            <person name="Li C.-M."/>
            <person name="Wang S."/>
            <person name="Du Z.-J."/>
        </authorList>
    </citation>
    <scope>NUCLEOTIDE SEQUENCE [LARGE SCALE GENOMIC DNA]</scope>
    <source>
        <strain evidence="1 2">FA350</strain>
    </source>
</reference>
<dbReference type="Proteomes" id="UP000249799">
    <property type="component" value="Chromosome"/>
</dbReference>
<gene>
    <name evidence="1" type="ORF">DN745_18745</name>
</gene>
<dbReference type="RefSeq" id="WP_111337369.1">
    <property type="nucleotide sequence ID" value="NZ_CP030032.1"/>
</dbReference>
<name>A0A2Z4FRB6_9DELT</name>
<keyword evidence="2" id="KW-1185">Reference proteome</keyword>
<dbReference type="OrthoDB" id="9989959at2"/>
<dbReference type="EMBL" id="CP030032">
    <property type="protein sequence ID" value="AWV91255.1"/>
    <property type="molecule type" value="Genomic_DNA"/>
</dbReference>
<protein>
    <submittedName>
        <fullName evidence="1">Uncharacterized protein</fullName>
    </submittedName>
</protein>
<proteinExistence type="predicted"/>
<dbReference type="KEGG" id="bsed:DN745_18745"/>
<organism evidence="1 2">
    <name type="scientific">Bradymonas sediminis</name>
    <dbReference type="NCBI Taxonomy" id="1548548"/>
    <lineage>
        <taxon>Bacteria</taxon>
        <taxon>Deltaproteobacteria</taxon>
        <taxon>Bradymonadales</taxon>
        <taxon>Bradymonadaceae</taxon>
        <taxon>Bradymonas</taxon>
    </lineage>
</organism>
<evidence type="ECO:0000313" key="1">
    <source>
        <dbReference type="EMBL" id="AWV91255.1"/>
    </source>
</evidence>
<evidence type="ECO:0000313" key="2">
    <source>
        <dbReference type="Proteomes" id="UP000249799"/>
    </source>
</evidence>
<sequence>MKNIRPVLFVLILALTTLFATNAMAQSRLSGTGQGGSTSAQAYYTGYSYSRAELISLGTYDTPPVAFVWDVLDVSQTPVNSRMDFVLTLDADVDTVIGYFDAQSKKKQPVASLQPNILSFVSDRDLIILGRSINETPARFTLGGAGTHTFVIDVSADGAKTKVVLMNSVRAHLFSGVVPPRAPLTPVGANPVGFLWN</sequence>
<accession>A0A2Z4FRB6</accession>
<dbReference type="AlphaFoldDB" id="A0A2Z4FRB6"/>